<accession>A0A1E1MC48</accession>
<evidence type="ECO:0000313" key="3">
    <source>
        <dbReference type="Proteomes" id="UP000177625"/>
    </source>
</evidence>
<reference evidence="3" key="1">
    <citation type="submission" date="2016-03" db="EMBL/GenBank/DDBJ databases">
        <authorList>
            <person name="Guldener U."/>
        </authorList>
    </citation>
    <scope>NUCLEOTIDE SEQUENCE [LARGE SCALE GENOMIC DNA]</scope>
</reference>
<feature type="region of interest" description="Disordered" evidence="1">
    <location>
        <begin position="65"/>
        <end position="89"/>
    </location>
</feature>
<evidence type="ECO:0000256" key="1">
    <source>
        <dbReference type="SAM" id="MobiDB-lite"/>
    </source>
</evidence>
<organism evidence="2 3">
    <name type="scientific">Rhynchosporium secalis</name>
    <name type="common">Barley scald fungus</name>
    <dbReference type="NCBI Taxonomy" id="38038"/>
    <lineage>
        <taxon>Eukaryota</taxon>
        <taxon>Fungi</taxon>
        <taxon>Dikarya</taxon>
        <taxon>Ascomycota</taxon>
        <taxon>Pezizomycotina</taxon>
        <taxon>Leotiomycetes</taxon>
        <taxon>Helotiales</taxon>
        <taxon>Ploettnerulaceae</taxon>
        <taxon>Rhynchosporium</taxon>
    </lineage>
</organism>
<dbReference type="AlphaFoldDB" id="A0A1E1MC48"/>
<dbReference type="Proteomes" id="UP000177625">
    <property type="component" value="Unassembled WGS sequence"/>
</dbReference>
<proteinExistence type="predicted"/>
<evidence type="ECO:0000313" key="2">
    <source>
        <dbReference type="EMBL" id="CZT46604.1"/>
    </source>
</evidence>
<dbReference type="EMBL" id="FJVC01000255">
    <property type="protein sequence ID" value="CZT46604.1"/>
    <property type="molecule type" value="Genomic_DNA"/>
</dbReference>
<name>A0A1E1MC48_RHYSE</name>
<sequence>MDGKGKEIHVRPTPDEYTAIKLFNVYAAPIICSTRQLCGVEPNHGRHPSAQLNEAQAGNFLDLSAASSSGCGGRRVGAEAKSKRKSDTA</sequence>
<feature type="compositionally biased region" description="Basic and acidic residues" evidence="1">
    <location>
        <begin position="76"/>
        <end position="89"/>
    </location>
</feature>
<keyword evidence="3" id="KW-1185">Reference proteome</keyword>
<gene>
    <name evidence="2" type="ORF">RSE6_07056</name>
</gene>
<protein>
    <submittedName>
        <fullName evidence="2">Uncharacterized protein</fullName>
    </submittedName>
</protein>